<dbReference type="CDD" id="cd02071">
    <property type="entry name" value="MM_CoA_mut_B12_BD"/>
    <property type="match status" value="1"/>
</dbReference>
<accession>A0A6P0HCV0</accession>
<comment type="caution">
    <text evidence="10">The sequence shown here is derived from an EMBL/GenBank/DDBJ whole genome shotgun (WGS) entry which is preliminary data.</text>
</comment>
<dbReference type="InterPro" id="IPR016176">
    <property type="entry name" value="Cbl-dep_enz_cat"/>
</dbReference>
<feature type="compositionally biased region" description="Low complexity" evidence="8">
    <location>
        <begin position="8"/>
        <end position="22"/>
    </location>
</feature>
<evidence type="ECO:0000256" key="2">
    <source>
        <dbReference type="ARBA" id="ARBA00008465"/>
    </source>
</evidence>
<dbReference type="RefSeq" id="WP_163770104.1">
    <property type="nucleotide sequence ID" value="NZ_JAAGXA010000001.1"/>
</dbReference>
<gene>
    <name evidence="10" type="ORF">G3T38_00385</name>
</gene>
<feature type="domain" description="B12-binding" evidence="9">
    <location>
        <begin position="554"/>
        <end position="683"/>
    </location>
</feature>
<dbReference type="NCBIfam" id="TIGR00640">
    <property type="entry name" value="acid_CoA_mut_C"/>
    <property type="match status" value="1"/>
</dbReference>
<evidence type="ECO:0000256" key="7">
    <source>
        <dbReference type="ARBA" id="ARBA00023285"/>
    </source>
</evidence>
<dbReference type="Proteomes" id="UP000468687">
    <property type="component" value="Unassembled WGS sequence"/>
</dbReference>
<feature type="region of interest" description="Disordered" evidence="8">
    <location>
        <begin position="1"/>
        <end position="26"/>
    </location>
</feature>
<dbReference type="Gene3D" id="3.20.20.240">
    <property type="entry name" value="Methylmalonyl-CoA mutase"/>
    <property type="match status" value="1"/>
</dbReference>
<proteinExistence type="inferred from homology"/>
<dbReference type="AlphaFoldDB" id="A0A6P0HCV0"/>
<keyword evidence="4" id="KW-0846">Cobalamin</keyword>
<name>A0A6P0HCV0_9ACTN</name>
<protein>
    <submittedName>
        <fullName evidence="10">Protein meaA</fullName>
    </submittedName>
</protein>
<dbReference type="Pfam" id="PF02310">
    <property type="entry name" value="B12-binding"/>
    <property type="match status" value="1"/>
</dbReference>
<reference evidence="10 11" key="1">
    <citation type="journal article" date="2014" name="Int. J. Syst. Evol. Microbiol.">
        <title>Nocardioides zeae sp. nov., isolated from the stem of Zea mays.</title>
        <authorList>
            <person name="Glaeser S.P."/>
            <person name="McInroy J.A."/>
            <person name="Busse H.J."/>
            <person name="Kampfer P."/>
        </authorList>
    </citation>
    <scope>NUCLEOTIDE SEQUENCE [LARGE SCALE GENOMIC DNA]</scope>
    <source>
        <strain evidence="10 11">JCM 30728</strain>
    </source>
</reference>
<keyword evidence="7" id="KW-0170">Cobalt</keyword>
<dbReference type="SUPFAM" id="SSF51703">
    <property type="entry name" value="Cobalamin (vitamin B12)-dependent enzymes"/>
    <property type="match status" value="1"/>
</dbReference>
<evidence type="ECO:0000256" key="6">
    <source>
        <dbReference type="ARBA" id="ARBA00023235"/>
    </source>
</evidence>
<comment type="cofactor">
    <cofactor evidence="1">
        <name>adenosylcob(III)alamin</name>
        <dbReference type="ChEBI" id="CHEBI:18408"/>
    </cofactor>
</comment>
<dbReference type="GO" id="GO:0046872">
    <property type="term" value="F:metal ion binding"/>
    <property type="evidence" value="ECO:0007669"/>
    <property type="project" value="UniProtKB-KW"/>
</dbReference>
<organism evidence="10 11">
    <name type="scientific">Nocardioides zeae</name>
    <dbReference type="NCBI Taxonomy" id="1457234"/>
    <lineage>
        <taxon>Bacteria</taxon>
        <taxon>Bacillati</taxon>
        <taxon>Actinomycetota</taxon>
        <taxon>Actinomycetes</taxon>
        <taxon>Propionibacteriales</taxon>
        <taxon>Nocardioidaceae</taxon>
        <taxon>Nocardioides</taxon>
    </lineage>
</organism>
<evidence type="ECO:0000256" key="4">
    <source>
        <dbReference type="ARBA" id="ARBA00022628"/>
    </source>
</evidence>
<dbReference type="InterPro" id="IPR006099">
    <property type="entry name" value="MeMalonylCoA_mutase_a/b_cat"/>
</dbReference>
<evidence type="ECO:0000256" key="5">
    <source>
        <dbReference type="ARBA" id="ARBA00022723"/>
    </source>
</evidence>
<dbReference type="InterPro" id="IPR006098">
    <property type="entry name" value="MMCoA_mutase_a_cat"/>
</dbReference>
<comment type="subunit">
    <text evidence="3">Heterodimer of an alpha and a beta chain.</text>
</comment>
<keyword evidence="6" id="KW-0413">Isomerase</keyword>
<evidence type="ECO:0000256" key="3">
    <source>
        <dbReference type="ARBA" id="ARBA00011870"/>
    </source>
</evidence>
<dbReference type="InterPro" id="IPR006159">
    <property type="entry name" value="Acid_CoA_mut_C"/>
</dbReference>
<evidence type="ECO:0000256" key="8">
    <source>
        <dbReference type="SAM" id="MobiDB-lite"/>
    </source>
</evidence>
<evidence type="ECO:0000313" key="11">
    <source>
        <dbReference type="Proteomes" id="UP000468687"/>
    </source>
</evidence>
<dbReference type="InterPro" id="IPR006158">
    <property type="entry name" value="Cobalamin-bd"/>
</dbReference>
<evidence type="ECO:0000259" key="9">
    <source>
        <dbReference type="PROSITE" id="PS51332"/>
    </source>
</evidence>
<dbReference type="Pfam" id="PF01642">
    <property type="entry name" value="MM_CoA_mutase"/>
    <property type="match status" value="1"/>
</dbReference>
<evidence type="ECO:0000313" key="10">
    <source>
        <dbReference type="EMBL" id="NEN76729.1"/>
    </source>
</evidence>
<dbReference type="SUPFAM" id="SSF52242">
    <property type="entry name" value="Cobalamin (vitamin B12)-binding domain"/>
    <property type="match status" value="1"/>
</dbReference>
<dbReference type="PANTHER" id="PTHR48101:SF3">
    <property type="entry name" value="COENZYME B12-DEPENDENT MUTASE"/>
    <property type="match status" value="1"/>
</dbReference>
<keyword evidence="5" id="KW-0479">Metal-binding</keyword>
<dbReference type="Gene3D" id="3.40.50.280">
    <property type="entry name" value="Cobalamin-binding domain"/>
    <property type="match status" value="1"/>
</dbReference>
<dbReference type="EMBL" id="JAAGXA010000001">
    <property type="protein sequence ID" value="NEN76729.1"/>
    <property type="molecule type" value="Genomic_DNA"/>
</dbReference>
<comment type="similarity">
    <text evidence="2">Belongs to the methylmalonyl-CoA mutase family.</text>
</comment>
<keyword evidence="11" id="KW-1185">Reference proteome</keyword>
<dbReference type="NCBIfam" id="TIGR00641">
    <property type="entry name" value="acid_CoA_mut_N"/>
    <property type="match status" value="1"/>
</dbReference>
<sequence>MSDSSNGAVDAAAAPTPAAVPERPAKDRPWVMRTYAGHSTAEASNALYRSNLEKGQTGLSVAFDLPTQTGYDPTSPLARGEVGKVGVPVPHLGEMRKLFDGIPLTSMNTSMTINATAMWLLAMYQVTAEEQNPGLDPAEVAQQLAGTTQNDIIKEYLSRGTYVFPPEHSLRLISDMIAYTVHQIPKWNPINICSYHLQEAGATPTQELAYSLCTAIAVLDAVKAAGQVSEEDFEKVVGRISFFVNAGVRFVEEMCKMRAFVRLWDEITAERYGVADPKMRRFRYGVQVNSLGLTESQPENNVQRIVLEMLAVTLSKDARARAVQLPAWNEALGLPRPWDQQWSLRLQQVLAYESDLLEYADIFDGSHVIEAKVAELVEGAKAEIDRVQAMGGAIAAVESGYMKQALVSSHAARRGRIESGDEVIVGVNKFTTTESSPLTADLDGAIQTADPEAERSAIASVEAWKAERDEAAVTAALEKLAEDAKGDANLMHATLAAARAGATTGEWAATLREVFGEFRAPTGVAGAVGVAEAGAELTSVREKVAATGEELGGRLRLLVGKPGLDGHSNGAEQVAVRARDAGFEVIYQGIRLTPEQIVAAAVAEDVHCVGLSILSGSHMELVPDVLDGLRAAGAGDIPVIVGGIIPDSDGKRLQELGVAAVYTPKDFGLTEIMGGIVDVIRAANGLD</sequence>
<dbReference type="PROSITE" id="PS51332">
    <property type="entry name" value="B12_BINDING"/>
    <property type="match status" value="1"/>
</dbReference>
<dbReference type="PANTHER" id="PTHR48101">
    <property type="entry name" value="METHYLMALONYL-COA MUTASE, MITOCHONDRIAL-RELATED"/>
    <property type="match status" value="1"/>
</dbReference>
<evidence type="ECO:0000256" key="1">
    <source>
        <dbReference type="ARBA" id="ARBA00001922"/>
    </source>
</evidence>
<dbReference type="GO" id="GO:0031419">
    <property type="term" value="F:cobalamin binding"/>
    <property type="evidence" value="ECO:0007669"/>
    <property type="project" value="UniProtKB-KW"/>
</dbReference>
<dbReference type="InterPro" id="IPR036724">
    <property type="entry name" value="Cobalamin-bd_sf"/>
</dbReference>
<dbReference type="GO" id="GO:0004494">
    <property type="term" value="F:methylmalonyl-CoA mutase activity"/>
    <property type="evidence" value="ECO:0007669"/>
    <property type="project" value="UniProtKB-EC"/>
</dbReference>